<dbReference type="InterPro" id="IPR010323">
    <property type="entry name" value="DUF924"/>
</dbReference>
<dbReference type="Gene3D" id="1.25.40.10">
    <property type="entry name" value="Tetratricopeptide repeat domain"/>
    <property type="match status" value="1"/>
</dbReference>
<keyword evidence="2" id="KW-1185">Reference proteome</keyword>
<evidence type="ECO:0000313" key="1">
    <source>
        <dbReference type="EMBL" id="MBM7061102.1"/>
    </source>
</evidence>
<comment type="caution">
    <text evidence="1">The sequence shown here is derived from an EMBL/GenBank/DDBJ whole genome shotgun (WGS) entry which is preliminary data.</text>
</comment>
<name>A0ABS2IGM5_9GAMM</name>
<dbReference type="RefSeq" id="WP_205348296.1">
    <property type="nucleotide sequence ID" value="NZ_JAFEUP010000003.1"/>
</dbReference>
<accession>A0ABS2IGM5</accession>
<dbReference type="Pfam" id="PF06041">
    <property type="entry name" value="DUF924"/>
    <property type="match status" value="1"/>
</dbReference>
<protein>
    <submittedName>
        <fullName evidence="1">DUF924 domain-containing protein</fullName>
    </submittedName>
</protein>
<dbReference type="Gene3D" id="1.20.58.320">
    <property type="entry name" value="TPR-like"/>
    <property type="match status" value="1"/>
</dbReference>
<dbReference type="EMBL" id="JAFEUP010000003">
    <property type="protein sequence ID" value="MBM7061102.1"/>
    <property type="molecule type" value="Genomic_DNA"/>
</dbReference>
<proteinExistence type="predicted"/>
<gene>
    <name evidence="1" type="ORF">JQX08_10330</name>
</gene>
<reference evidence="1 2" key="1">
    <citation type="submission" date="2021-02" db="EMBL/GenBank/DDBJ databases">
        <authorList>
            <person name="Lee D.-H."/>
        </authorList>
    </citation>
    <scope>NUCLEOTIDE SEQUENCE [LARGE SCALE GENOMIC DNA]</scope>
    <source>
        <strain evidence="1 2">UL073</strain>
    </source>
</reference>
<dbReference type="Proteomes" id="UP000717995">
    <property type="component" value="Unassembled WGS sequence"/>
</dbReference>
<dbReference type="InterPro" id="IPR011990">
    <property type="entry name" value="TPR-like_helical_dom_sf"/>
</dbReference>
<sequence>MPAWQPLLEWWFGTPGAGAPGATSATAVASQRSGLWFGKRDSQDAEARQRFGGQVEQALAGGLADWAQNADGWLALLLLLDQLPRMIHRDTPQAFAGDARAQALLAEGLAAGFERQLAPIRRVFAYLVFEHTEQLPAQDHAVARFESLLAGAAPDEQALFADYLDYAERHRQVIARFGRFPHRNAILARTSSAEELAYLQEPGSGF</sequence>
<dbReference type="SUPFAM" id="SSF48452">
    <property type="entry name" value="TPR-like"/>
    <property type="match status" value="1"/>
</dbReference>
<evidence type="ECO:0000313" key="2">
    <source>
        <dbReference type="Proteomes" id="UP000717995"/>
    </source>
</evidence>
<organism evidence="1 2">
    <name type="scientific">Zestomonas insulae</name>
    <dbReference type="NCBI Taxonomy" id="2809017"/>
    <lineage>
        <taxon>Bacteria</taxon>
        <taxon>Pseudomonadati</taxon>
        <taxon>Pseudomonadota</taxon>
        <taxon>Gammaproteobacteria</taxon>
        <taxon>Pseudomonadales</taxon>
        <taxon>Pseudomonadaceae</taxon>
        <taxon>Zestomonas</taxon>
    </lineage>
</organism>